<accession>S7XQX6</accession>
<proteinExistence type="inferred from homology"/>
<comment type="subcellular location">
    <subcellularLocation>
        <location evidence="1">Membrane</location>
        <topology evidence="1">Multi-pass membrane protein</topology>
    </subcellularLocation>
</comment>
<organism evidence="3 4">
    <name type="scientific">Spraguea lophii (strain 42_110)</name>
    <name type="common">Microsporidian parasite</name>
    <dbReference type="NCBI Taxonomy" id="1358809"/>
    <lineage>
        <taxon>Eukaryota</taxon>
        <taxon>Fungi</taxon>
        <taxon>Fungi incertae sedis</taxon>
        <taxon>Microsporidia</taxon>
        <taxon>Spragueidae</taxon>
        <taxon>Spraguea</taxon>
    </lineage>
</organism>
<dbReference type="STRING" id="1358809.S7XQX6"/>
<evidence type="ECO:0000256" key="2">
    <source>
        <dbReference type="SAM" id="MobiDB-lite"/>
    </source>
</evidence>
<evidence type="ECO:0000313" key="4">
    <source>
        <dbReference type="Proteomes" id="UP000014978"/>
    </source>
</evidence>
<feature type="compositionally biased region" description="Basic and acidic residues" evidence="2">
    <location>
        <begin position="148"/>
        <end position="172"/>
    </location>
</feature>
<dbReference type="OrthoDB" id="434647at2759"/>
<keyword evidence="1" id="KW-1133">Transmembrane helix</keyword>
<dbReference type="Proteomes" id="UP000014978">
    <property type="component" value="Unassembled WGS sequence"/>
</dbReference>
<gene>
    <name evidence="3" type="ORF">SLOPH_1872</name>
</gene>
<comment type="caution">
    <text evidence="1">Lacks conserved residue(s) required for the propagation of feature annotation.</text>
</comment>
<dbReference type="InParanoid" id="S7XQX6"/>
<comment type="similarity">
    <text evidence="1">Belongs to the DP1 family.</text>
</comment>
<dbReference type="PANTHER" id="PTHR12300">
    <property type="entry name" value="HVA22-LIKE PROTEINS"/>
    <property type="match status" value="1"/>
</dbReference>
<dbReference type="VEuPathDB" id="MicrosporidiaDB:SLOPH_1872"/>
<feature type="transmembrane region" description="Helical" evidence="1">
    <location>
        <begin position="35"/>
        <end position="59"/>
    </location>
</feature>
<keyword evidence="1" id="KW-0812">Transmembrane</keyword>
<dbReference type="InterPro" id="IPR004345">
    <property type="entry name" value="TB2_DP1_HVA22"/>
</dbReference>
<evidence type="ECO:0000256" key="1">
    <source>
        <dbReference type="RuleBase" id="RU362006"/>
    </source>
</evidence>
<comment type="caution">
    <text evidence="3">The sequence shown here is derived from an EMBL/GenBank/DDBJ whole genome shotgun (WGS) entry which is preliminary data.</text>
</comment>
<feature type="transmembrane region" description="Helical" evidence="1">
    <location>
        <begin position="6"/>
        <end position="23"/>
    </location>
</feature>
<keyword evidence="4" id="KW-1185">Reference proteome</keyword>
<dbReference type="PANTHER" id="PTHR12300:SF117">
    <property type="entry name" value="LP05237P-RELATED"/>
    <property type="match status" value="1"/>
</dbReference>
<name>S7XQX6_SPRLO</name>
<sequence length="172" mass="20344">MIGSMIVNIVALILILKNTYSCFKNKKYTEYKHFFIVISIFLAFDNIMSFMTGFFPFYQIVKLSFLLWIGLPVLNGSIFIYKYYIKKLFMTKEKDIDNMLEQVKDKSIEWIIKTYKSAYGVYLTAEKEKMNNTCQIVEIESGDEEMKENDFNSKDNCKEEQVNENVEELKNN</sequence>
<dbReference type="AlphaFoldDB" id="S7XQX6"/>
<feature type="region of interest" description="Disordered" evidence="2">
    <location>
        <begin position="144"/>
        <end position="172"/>
    </location>
</feature>
<dbReference type="GO" id="GO:0071782">
    <property type="term" value="C:endoplasmic reticulum tubular network"/>
    <property type="evidence" value="ECO:0007669"/>
    <property type="project" value="TreeGrafter"/>
</dbReference>
<dbReference type="Pfam" id="PF03134">
    <property type="entry name" value="TB2_DP1_HVA22"/>
    <property type="match status" value="1"/>
</dbReference>
<feature type="transmembrane region" description="Helical" evidence="1">
    <location>
        <begin position="65"/>
        <end position="84"/>
    </location>
</feature>
<dbReference type="OMA" id="FYQLFKL"/>
<dbReference type="HOGENOM" id="CLU_115042_1_0_1"/>
<protein>
    <recommendedName>
        <fullName evidence="1">Protein YOP1</fullName>
    </recommendedName>
</protein>
<dbReference type="GO" id="GO:0016020">
    <property type="term" value="C:membrane"/>
    <property type="evidence" value="ECO:0007669"/>
    <property type="project" value="UniProtKB-SubCell"/>
</dbReference>
<reference evidence="4" key="1">
    <citation type="journal article" date="2013" name="PLoS Genet.">
        <title>The genome of Spraguea lophii and the basis of host-microsporidian interactions.</title>
        <authorList>
            <person name="Campbell S.E."/>
            <person name="Williams T.A."/>
            <person name="Yousuf A."/>
            <person name="Soanes D.M."/>
            <person name="Paszkiewicz K.H."/>
            <person name="Williams B.A.P."/>
        </authorList>
    </citation>
    <scope>NUCLEOTIDE SEQUENCE [LARGE SCALE GENOMIC DNA]</scope>
    <source>
        <strain evidence="4">42_110</strain>
    </source>
</reference>
<keyword evidence="1" id="KW-0472">Membrane</keyword>
<evidence type="ECO:0000313" key="3">
    <source>
        <dbReference type="EMBL" id="EPR78353.1"/>
    </source>
</evidence>
<dbReference type="GO" id="GO:0071786">
    <property type="term" value="P:endoplasmic reticulum tubular network organization"/>
    <property type="evidence" value="ECO:0007669"/>
    <property type="project" value="TreeGrafter"/>
</dbReference>
<dbReference type="EMBL" id="ATCN01000844">
    <property type="protein sequence ID" value="EPR78353.1"/>
    <property type="molecule type" value="Genomic_DNA"/>
</dbReference>